<keyword evidence="1" id="KW-0472">Membrane</keyword>
<protein>
    <submittedName>
        <fullName evidence="2">Benzoate/H(+) symporter BenE family transporter</fullName>
    </submittedName>
</protein>
<feature type="transmembrane region" description="Helical" evidence="1">
    <location>
        <begin position="296"/>
        <end position="318"/>
    </location>
</feature>
<feature type="transmembrane region" description="Helical" evidence="1">
    <location>
        <begin position="174"/>
        <end position="192"/>
    </location>
</feature>
<dbReference type="Pfam" id="PF03594">
    <property type="entry name" value="BenE"/>
    <property type="match status" value="1"/>
</dbReference>
<dbReference type="NCBIfam" id="TIGR00843">
    <property type="entry name" value="benE"/>
    <property type="match status" value="1"/>
</dbReference>
<keyword evidence="1" id="KW-0812">Transmembrane</keyword>
<feature type="transmembrane region" description="Helical" evidence="1">
    <location>
        <begin position="20"/>
        <end position="40"/>
    </location>
</feature>
<evidence type="ECO:0000313" key="3">
    <source>
        <dbReference type="Proteomes" id="UP000774958"/>
    </source>
</evidence>
<reference evidence="2 3" key="1">
    <citation type="submission" date="2021-09" db="EMBL/GenBank/DDBJ databases">
        <title>Aeromonas schubertii isolated from Asian sea bass.</title>
        <authorList>
            <person name="Pinpimai K."/>
        </authorList>
    </citation>
    <scope>NUCLEOTIDE SEQUENCE [LARGE SCALE GENOMIC DNA]</scope>
    <source>
        <strain evidence="2 3">CHULA2021a</strain>
    </source>
</reference>
<dbReference type="PANTHER" id="PTHR30199">
    <property type="entry name" value="MFS FAMILY TRANSPORTER, PREDICTED SUBSTRATE BENZOATE"/>
    <property type="match status" value="1"/>
</dbReference>
<keyword evidence="1" id="KW-1133">Transmembrane helix</keyword>
<proteinExistence type="predicted"/>
<dbReference type="InterPro" id="IPR004711">
    <property type="entry name" value="Benzoate_Transporter"/>
</dbReference>
<feature type="transmembrane region" description="Helical" evidence="1">
    <location>
        <begin position="252"/>
        <end position="276"/>
    </location>
</feature>
<dbReference type="EMBL" id="JAIRBT010000012">
    <property type="protein sequence ID" value="MBZ6066728.1"/>
    <property type="molecule type" value="Genomic_DNA"/>
</dbReference>
<feature type="transmembrane region" description="Helical" evidence="1">
    <location>
        <begin position="150"/>
        <end position="167"/>
    </location>
</feature>
<keyword evidence="3" id="KW-1185">Reference proteome</keyword>
<evidence type="ECO:0000256" key="1">
    <source>
        <dbReference type="SAM" id="Phobius"/>
    </source>
</evidence>
<comment type="caution">
    <text evidence="2">The sequence shown here is derived from an EMBL/GenBank/DDBJ whole genome shotgun (WGS) entry which is preliminary data.</text>
</comment>
<feature type="transmembrane region" description="Helical" evidence="1">
    <location>
        <begin position="125"/>
        <end position="144"/>
    </location>
</feature>
<feature type="transmembrane region" description="Helical" evidence="1">
    <location>
        <begin position="325"/>
        <end position="346"/>
    </location>
</feature>
<feature type="transmembrane region" description="Helical" evidence="1">
    <location>
        <begin position="212"/>
        <end position="231"/>
    </location>
</feature>
<dbReference type="Proteomes" id="UP000774958">
    <property type="component" value="Unassembled WGS sequence"/>
</dbReference>
<dbReference type="PANTHER" id="PTHR30199:SF0">
    <property type="entry name" value="INNER MEMBRANE PROTEIN YDCO"/>
    <property type="match status" value="1"/>
</dbReference>
<sequence>MYVITHGVPMPFSFSHLSAGLMAVLVGYTSSVAIIFQAAAAAGATSAQTASWLWALGLGMGISSIGLSLYYRMPLLTAWSTPGAALLVTSLSGSSLGEAIGAFILSSALMLLLALSGGVDRVLRVLPRPLAAAMLAGVLLRFGINLFTPLPEAPLLILGMLGLFLLGRRFAPRLVMVLVLVGGTLLAGSLMPLPLEEVTLSLTTPVWMSPSFSWHSLVGVGIPLFVVTMASQNLPGMAVLHAHGYHPKASPLIGWTGLIGLLLAPFGGFAYNLAAITAAICMGKEVDEDPARRWPATIWAGLFYLLSGLFAASVVNLFSALPTALMAAIAGLALLGTIGNSLHGALAEEHSRESALITFLVTASGVSWLGIGSAFWGILLGTLVWTFWQNVPPKQVR</sequence>
<gene>
    <name evidence="2" type="ORF">LA374_10975</name>
</gene>
<accession>A0ABS7VBH3</accession>
<name>A0ABS7VBH3_9GAMM</name>
<feature type="transmembrane region" description="Helical" evidence="1">
    <location>
        <begin position="91"/>
        <end position="113"/>
    </location>
</feature>
<feature type="transmembrane region" description="Helical" evidence="1">
    <location>
        <begin position="366"/>
        <end position="388"/>
    </location>
</feature>
<organism evidence="2 3">
    <name type="scientific">Aeromonas schubertii</name>
    <dbReference type="NCBI Taxonomy" id="652"/>
    <lineage>
        <taxon>Bacteria</taxon>
        <taxon>Pseudomonadati</taxon>
        <taxon>Pseudomonadota</taxon>
        <taxon>Gammaproteobacteria</taxon>
        <taxon>Aeromonadales</taxon>
        <taxon>Aeromonadaceae</taxon>
        <taxon>Aeromonas</taxon>
    </lineage>
</organism>
<feature type="transmembrane region" description="Helical" evidence="1">
    <location>
        <begin position="52"/>
        <end position="71"/>
    </location>
</feature>
<evidence type="ECO:0000313" key="2">
    <source>
        <dbReference type="EMBL" id="MBZ6066728.1"/>
    </source>
</evidence>